<sequence>MMNKWRRRNWIRSAKHYYIILFHQTEAEANYHANRLSEDMEKEYGKKVKHWPLPRGIVEEDVSYWER</sequence>
<dbReference type="EMBL" id="MK813939">
    <property type="protein sequence ID" value="QEG08653.1"/>
    <property type="molecule type" value="Genomic_DNA"/>
</dbReference>
<dbReference type="KEGG" id="vg:55617108"/>
<name>A0A5B9NCS7_9CAUD</name>
<reference evidence="1 2" key="1">
    <citation type="submission" date="2019-04" db="EMBL/GenBank/DDBJ databases">
        <title>Nine Novel Phages from a Plateau Lake in Southwest China Provide Insights into Aeromonas Phage Diversity.</title>
        <authorList>
            <person name="Xiao W."/>
            <person name="Bai M."/>
            <person name="Wang Y."/>
            <person name="Cui X."/>
        </authorList>
    </citation>
    <scope>NUCLEOTIDE SEQUENCE [LARGE SCALE GENOMIC DNA]</scope>
</reference>
<evidence type="ECO:0000313" key="2">
    <source>
        <dbReference type="Proteomes" id="UP000323739"/>
    </source>
</evidence>
<dbReference type="RefSeq" id="YP_009846737.1">
    <property type="nucleotide sequence ID" value="NC_048771.1"/>
</dbReference>
<dbReference type="GeneID" id="55617108"/>
<gene>
    <name evidence="1" type="primary">4L372D_189</name>
</gene>
<keyword evidence="2" id="KW-1185">Reference proteome</keyword>
<organism evidence="1 2">
    <name type="scientific">Aeromonas phage 4L372D</name>
    <dbReference type="NCBI Taxonomy" id="2588518"/>
    <lineage>
        <taxon>Viruses</taxon>
        <taxon>Duplodnaviria</taxon>
        <taxon>Heunggongvirae</taxon>
        <taxon>Uroviricota</taxon>
        <taxon>Caudoviricetes</taxon>
        <taxon>Plateaulakevirus</taxon>
        <taxon>Plateaulakevirus pv4L372D</taxon>
    </lineage>
</organism>
<proteinExistence type="predicted"/>
<protein>
    <submittedName>
        <fullName evidence="1">Uncharacterized protein</fullName>
    </submittedName>
</protein>
<accession>A0A5B9NCS7</accession>
<dbReference type="Proteomes" id="UP000323739">
    <property type="component" value="Segment"/>
</dbReference>
<evidence type="ECO:0000313" key="1">
    <source>
        <dbReference type="EMBL" id="QEG08653.1"/>
    </source>
</evidence>